<keyword evidence="1" id="KW-0732">Signal</keyword>
<dbReference type="Proteomes" id="UP000261284">
    <property type="component" value="Unassembled WGS sequence"/>
</dbReference>
<comment type="caution">
    <text evidence="2">The sequence shown here is derived from an EMBL/GenBank/DDBJ whole genome shotgun (WGS) entry which is preliminary data.</text>
</comment>
<feature type="signal peptide" evidence="1">
    <location>
        <begin position="1"/>
        <end position="19"/>
    </location>
</feature>
<protein>
    <submittedName>
        <fullName evidence="2">Type IX secretion system membrane protein PorP/SprF</fullName>
    </submittedName>
</protein>
<gene>
    <name evidence="2" type="ORF">DXN05_01305</name>
</gene>
<dbReference type="AlphaFoldDB" id="A0A3E1NP07"/>
<keyword evidence="3" id="KW-1185">Reference proteome</keyword>
<dbReference type="InterPro" id="IPR019861">
    <property type="entry name" value="PorP/SprF_Bacteroidetes"/>
</dbReference>
<proteinExistence type="predicted"/>
<evidence type="ECO:0000313" key="3">
    <source>
        <dbReference type="Proteomes" id="UP000261284"/>
    </source>
</evidence>
<dbReference type="Pfam" id="PF11751">
    <property type="entry name" value="PorP_SprF"/>
    <property type="match status" value="1"/>
</dbReference>
<accession>A0A3E1NP07</accession>
<name>A0A3E1NP07_9BACT</name>
<dbReference type="EMBL" id="QTJU01000001">
    <property type="protein sequence ID" value="RFM29650.1"/>
    <property type="molecule type" value="Genomic_DNA"/>
</dbReference>
<organism evidence="2 3">
    <name type="scientific">Deminuibacter soli</name>
    <dbReference type="NCBI Taxonomy" id="2291815"/>
    <lineage>
        <taxon>Bacteria</taxon>
        <taxon>Pseudomonadati</taxon>
        <taxon>Bacteroidota</taxon>
        <taxon>Chitinophagia</taxon>
        <taxon>Chitinophagales</taxon>
        <taxon>Chitinophagaceae</taxon>
        <taxon>Deminuibacter</taxon>
    </lineage>
</organism>
<feature type="chain" id="PRO_5017718759" evidence="1">
    <location>
        <begin position="20"/>
        <end position="335"/>
    </location>
</feature>
<evidence type="ECO:0000313" key="2">
    <source>
        <dbReference type="EMBL" id="RFM29650.1"/>
    </source>
</evidence>
<dbReference type="RefSeq" id="WP_116845406.1">
    <property type="nucleotide sequence ID" value="NZ_QTJU01000001.1"/>
</dbReference>
<sequence length="335" mass="36600">MRKYLLFLVAFVYVQYATAQDPHFSQFFSSPLTLNPAFTGKFDGTVRVAGNYRNQWPTINKAYVTGTASVDFPILRNYIAPNDTWGVGLMGYTDKSANGAVGFNYFSLSTAYHKGLDEDGYHQLGLGFQATYANMVINTSNLKFEDQLTSTGFTGVSSEIFSGSTLKSNYMDVNAGILYTGSTSDKNNFYAGVSIYHLTRPKQSFTGALYLLNQRTTFHAGGYFPVGDALTLHLSALQSMQAGAHETVLGGAMQFMASPEGTAKPVSFYAGSWLRLQDALIPYLGLEFSDFRLGVTYDVNTSALKTGSNSKGGIEISLIYINRPSETKGLPCPKF</sequence>
<dbReference type="NCBIfam" id="TIGR03519">
    <property type="entry name" value="T9SS_PorP_fam"/>
    <property type="match status" value="1"/>
</dbReference>
<dbReference type="OrthoDB" id="1186563at2"/>
<evidence type="ECO:0000256" key="1">
    <source>
        <dbReference type="SAM" id="SignalP"/>
    </source>
</evidence>
<reference evidence="2 3" key="1">
    <citation type="submission" date="2018-08" db="EMBL/GenBank/DDBJ databases">
        <title>Chitinophagaceae sp. K23C18032701, a novel bacterium isolated from forest soil.</title>
        <authorList>
            <person name="Wang C."/>
        </authorList>
    </citation>
    <scope>NUCLEOTIDE SEQUENCE [LARGE SCALE GENOMIC DNA]</scope>
    <source>
        <strain evidence="2 3">K23C18032701</strain>
    </source>
</reference>